<reference evidence="1 2" key="1">
    <citation type="journal article" date="2019" name="Environ. Microbiol.">
        <title>At the nexus of three kingdoms: the genome of the mycorrhizal fungus Gigaspora margarita provides insights into plant, endobacterial and fungal interactions.</title>
        <authorList>
            <person name="Venice F."/>
            <person name="Ghignone S."/>
            <person name="Salvioli di Fossalunga A."/>
            <person name="Amselem J."/>
            <person name="Novero M."/>
            <person name="Xianan X."/>
            <person name="Sedzielewska Toro K."/>
            <person name="Morin E."/>
            <person name="Lipzen A."/>
            <person name="Grigoriev I.V."/>
            <person name="Henrissat B."/>
            <person name="Martin F.M."/>
            <person name="Bonfante P."/>
        </authorList>
    </citation>
    <scope>NUCLEOTIDE SEQUENCE [LARGE SCALE GENOMIC DNA]</scope>
    <source>
        <strain evidence="1 2">BEG34</strain>
    </source>
</reference>
<name>A0A8H3X7Y4_GIGMA</name>
<keyword evidence="2" id="KW-1185">Reference proteome</keyword>
<dbReference type="AlphaFoldDB" id="A0A8H3X7Y4"/>
<gene>
    <name evidence="1" type="ORF">F8M41_005552</name>
</gene>
<accession>A0A8H3X7Y4</accession>
<dbReference type="EMBL" id="WTPW01001525">
    <property type="protein sequence ID" value="KAF0430271.1"/>
    <property type="molecule type" value="Genomic_DNA"/>
</dbReference>
<proteinExistence type="predicted"/>
<comment type="caution">
    <text evidence="1">The sequence shown here is derived from an EMBL/GenBank/DDBJ whole genome shotgun (WGS) entry which is preliminary data.</text>
</comment>
<dbReference type="Proteomes" id="UP000439903">
    <property type="component" value="Unassembled WGS sequence"/>
</dbReference>
<dbReference type="OrthoDB" id="2341976at2759"/>
<evidence type="ECO:0000313" key="2">
    <source>
        <dbReference type="Proteomes" id="UP000439903"/>
    </source>
</evidence>
<sequence>MSDPGSGGINDPAIKALGWKANKPSDFAIKSNSKHITDLLGWYTDMPVTMKDKKDKTVTIIRNFVRIDNDEPEPMLFLDMSNIRKLQGGF</sequence>
<organism evidence="1 2">
    <name type="scientific">Gigaspora margarita</name>
    <dbReference type="NCBI Taxonomy" id="4874"/>
    <lineage>
        <taxon>Eukaryota</taxon>
        <taxon>Fungi</taxon>
        <taxon>Fungi incertae sedis</taxon>
        <taxon>Mucoromycota</taxon>
        <taxon>Glomeromycotina</taxon>
        <taxon>Glomeromycetes</taxon>
        <taxon>Diversisporales</taxon>
        <taxon>Gigasporaceae</taxon>
        <taxon>Gigaspora</taxon>
    </lineage>
</organism>
<evidence type="ECO:0000313" key="1">
    <source>
        <dbReference type="EMBL" id="KAF0430271.1"/>
    </source>
</evidence>
<protein>
    <submittedName>
        <fullName evidence="1">Uncharacterized protein</fullName>
    </submittedName>
</protein>